<protein>
    <submittedName>
        <fullName evidence="1">Uncharacterized protein</fullName>
    </submittedName>
</protein>
<gene>
    <name evidence="1" type="ORF">GCM10010521_48290</name>
</gene>
<name>A0ABP6NPI2_9ACTN</name>
<organism evidence="1 2">
    <name type="scientific">Streptomyces rameus</name>
    <dbReference type="NCBI Taxonomy" id="68261"/>
    <lineage>
        <taxon>Bacteria</taxon>
        <taxon>Bacillati</taxon>
        <taxon>Actinomycetota</taxon>
        <taxon>Actinomycetes</taxon>
        <taxon>Kitasatosporales</taxon>
        <taxon>Streptomycetaceae</taxon>
        <taxon>Streptomyces</taxon>
    </lineage>
</organism>
<keyword evidence="2" id="KW-1185">Reference proteome</keyword>
<reference evidence="2" key="1">
    <citation type="journal article" date="2019" name="Int. J. Syst. Evol. Microbiol.">
        <title>The Global Catalogue of Microorganisms (GCM) 10K type strain sequencing project: providing services to taxonomists for standard genome sequencing and annotation.</title>
        <authorList>
            <consortium name="The Broad Institute Genomics Platform"/>
            <consortium name="The Broad Institute Genome Sequencing Center for Infectious Disease"/>
            <person name="Wu L."/>
            <person name="Ma J."/>
        </authorList>
    </citation>
    <scope>NUCLEOTIDE SEQUENCE [LARGE SCALE GENOMIC DNA]</scope>
    <source>
        <strain evidence="2">JCM 11574</strain>
    </source>
</reference>
<dbReference type="RefSeq" id="WP_345055589.1">
    <property type="nucleotide sequence ID" value="NZ_BAAAVM010000078.1"/>
</dbReference>
<accession>A0ABP6NPI2</accession>
<comment type="caution">
    <text evidence="1">The sequence shown here is derived from an EMBL/GenBank/DDBJ whole genome shotgun (WGS) entry which is preliminary data.</text>
</comment>
<sequence>MSTALPSDRAGLLDRLDDPRDRLTVALVAIYALLPGQLAHLRRIDVDRSKGQLCLRRVGRMDHAIYLGAFTLRLATA</sequence>
<evidence type="ECO:0000313" key="2">
    <source>
        <dbReference type="Proteomes" id="UP001500893"/>
    </source>
</evidence>
<evidence type="ECO:0000313" key="1">
    <source>
        <dbReference type="EMBL" id="GAA3154793.1"/>
    </source>
</evidence>
<dbReference type="Proteomes" id="UP001500893">
    <property type="component" value="Unassembled WGS sequence"/>
</dbReference>
<proteinExistence type="predicted"/>
<dbReference type="EMBL" id="BAAAVM010000078">
    <property type="protein sequence ID" value="GAA3154793.1"/>
    <property type="molecule type" value="Genomic_DNA"/>
</dbReference>